<name>A0A0D7B9M7_9AGAR</name>
<accession>A0A0D7B9M7</accession>
<dbReference type="Proteomes" id="UP000054007">
    <property type="component" value="Unassembled WGS sequence"/>
</dbReference>
<organism evidence="1 2">
    <name type="scientific">Cylindrobasidium torrendii FP15055 ss-10</name>
    <dbReference type="NCBI Taxonomy" id="1314674"/>
    <lineage>
        <taxon>Eukaryota</taxon>
        <taxon>Fungi</taxon>
        <taxon>Dikarya</taxon>
        <taxon>Basidiomycota</taxon>
        <taxon>Agaricomycotina</taxon>
        <taxon>Agaricomycetes</taxon>
        <taxon>Agaricomycetidae</taxon>
        <taxon>Agaricales</taxon>
        <taxon>Marasmiineae</taxon>
        <taxon>Physalacriaceae</taxon>
        <taxon>Cylindrobasidium</taxon>
    </lineage>
</organism>
<dbReference type="AlphaFoldDB" id="A0A0D7B9M7"/>
<sequence>MRRPSSYNPMALVSGYEMSGPDLQDFLQQFYPTHEFHDFPLQLLTTYRFWRNHLRDHEYQRAPEIITKNWPDLEFIESKITLVTVFFPCRAPVAIIEGEDQLSDPVLCTPNEQDQVRLQQFADLVASKGKQLDTTKLRFTCVKHIDPKRHPEASSYYGKRERAYPFGLPKKTLREIYGDEA</sequence>
<protein>
    <submittedName>
        <fullName evidence="1">Uncharacterized protein</fullName>
    </submittedName>
</protein>
<evidence type="ECO:0000313" key="1">
    <source>
        <dbReference type="EMBL" id="KIY66945.1"/>
    </source>
</evidence>
<proteinExistence type="predicted"/>
<gene>
    <name evidence="1" type="ORF">CYLTODRAFT_491033</name>
</gene>
<keyword evidence="2" id="KW-1185">Reference proteome</keyword>
<dbReference type="EMBL" id="KN880539">
    <property type="protein sequence ID" value="KIY66945.1"/>
    <property type="molecule type" value="Genomic_DNA"/>
</dbReference>
<evidence type="ECO:0000313" key="2">
    <source>
        <dbReference type="Proteomes" id="UP000054007"/>
    </source>
</evidence>
<reference evidence="1 2" key="1">
    <citation type="journal article" date="2015" name="Fungal Genet. Biol.">
        <title>Evolution of novel wood decay mechanisms in Agaricales revealed by the genome sequences of Fistulina hepatica and Cylindrobasidium torrendii.</title>
        <authorList>
            <person name="Floudas D."/>
            <person name="Held B.W."/>
            <person name="Riley R."/>
            <person name="Nagy L.G."/>
            <person name="Koehler G."/>
            <person name="Ransdell A.S."/>
            <person name="Younus H."/>
            <person name="Chow J."/>
            <person name="Chiniquy J."/>
            <person name="Lipzen A."/>
            <person name="Tritt A."/>
            <person name="Sun H."/>
            <person name="Haridas S."/>
            <person name="LaButti K."/>
            <person name="Ohm R.A."/>
            <person name="Kues U."/>
            <person name="Blanchette R.A."/>
            <person name="Grigoriev I.V."/>
            <person name="Minto R.E."/>
            <person name="Hibbett D.S."/>
        </authorList>
    </citation>
    <scope>NUCLEOTIDE SEQUENCE [LARGE SCALE GENOMIC DNA]</scope>
    <source>
        <strain evidence="1 2">FP15055 ss-10</strain>
    </source>
</reference>